<dbReference type="PROSITE" id="PS01124">
    <property type="entry name" value="HTH_ARAC_FAMILY_2"/>
    <property type="match status" value="1"/>
</dbReference>
<evidence type="ECO:0000256" key="1">
    <source>
        <dbReference type="ARBA" id="ARBA00023015"/>
    </source>
</evidence>
<keyword evidence="7" id="KW-1185">Reference proteome</keyword>
<gene>
    <name evidence="6" type="ORF">SAMN04487944_11667</name>
</gene>
<dbReference type="SUPFAM" id="SSF46689">
    <property type="entry name" value="Homeodomain-like"/>
    <property type="match status" value="2"/>
</dbReference>
<feature type="transmembrane region" description="Helical" evidence="4">
    <location>
        <begin position="287"/>
        <end position="309"/>
    </location>
</feature>
<evidence type="ECO:0000256" key="2">
    <source>
        <dbReference type="ARBA" id="ARBA00023125"/>
    </source>
</evidence>
<keyword evidence="4" id="KW-0812">Transmembrane</keyword>
<evidence type="ECO:0000259" key="5">
    <source>
        <dbReference type="PROSITE" id="PS01124"/>
    </source>
</evidence>
<accession>A0A1H9U794</accession>
<dbReference type="InterPro" id="IPR018062">
    <property type="entry name" value="HTH_AraC-typ_CS"/>
</dbReference>
<keyword evidence="2" id="KW-0238">DNA-binding</keyword>
<dbReference type="GO" id="GO:0003700">
    <property type="term" value="F:DNA-binding transcription factor activity"/>
    <property type="evidence" value="ECO:0007669"/>
    <property type="project" value="InterPro"/>
</dbReference>
<protein>
    <submittedName>
        <fullName evidence="6">Helix-turn-helix domain-containing protein</fullName>
    </submittedName>
</protein>
<dbReference type="Gene3D" id="1.10.10.60">
    <property type="entry name" value="Homeodomain-like"/>
    <property type="match status" value="2"/>
</dbReference>
<keyword evidence="4" id="KW-0472">Membrane</keyword>
<evidence type="ECO:0000256" key="4">
    <source>
        <dbReference type="SAM" id="Phobius"/>
    </source>
</evidence>
<evidence type="ECO:0000313" key="6">
    <source>
        <dbReference type="EMBL" id="SES05346.1"/>
    </source>
</evidence>
<dbReference type="AlphaFoldDB" id="A0A1H9U794"/>
<keyword evidence="3" id="KW-0804">Transcription</keyword>
<evidence type="ECO:0000313" key="7">
    <source>
        <dbReference type="Proteomes" id="UP000199687"/>
    </source>
</evidence>
<dbReference type="Pfam" id="PF12833">
    <property type="entry name" value="HTH_18"/>
    <property type="match status" value="1"/>
</dbReference>
<dbReference type="RefSeq" id="WP_089742539.1">
    <property type="nucleotide sequence ID" value="NZ_FOGL01000016.1"/>
</dbReference>
<reference evidence="6 7" key="1">
    <citation type="submission" date="2016-10" db="EMBL/GenBank/DDBJ databases">
        <authorList>
            <person name="de Groot N.N."/>
        </authorList>
    </citation>
    <scope>NUCLEOTIDE SEQUENCE [LARGE SCALE GENOMIC DNA]</scope>
    <source>
        <strain evidence="6 7">CGMCC 1.7727</strain>
    </source>
</reference>
<feature type="domain" description="HTH araC/xylS-type" evidence="5">
    <location>
        <begin position="655"/>
        <end position="753"/>
    </location>
</feature>
<dbReference type="EMBL" id="FOGL01000016">
    <property type="protein sequence ID" value="SES05346.1"/>
    <property type="molecule type" value="Genomic_DNA"/>
</dbReference>
<dbReference type="Proteomes" id="UP000199687">
    <property type="component" value="Unassembled WGS sequence"/>
</dbReference>
<dbReference type="SMART" id="SM00342">
    <property type="entry name" value="HTH_ARAC"/>
    <property type="match status" value="1"/>
</dbReference>
<proteinExistence type="predicted"/>
<sequence>MKFSENHFFKLIAFLIILSTLPVMITGSLSFWQSSKAMVNLSNEEKLQNIYQVRTNVEKSLQYIDFSITNFVRSSQTQQLLSQNIAVPDFTDYHQLRRDLIQLQTMDTGIEDIVVASFEHNWLMSNNGIEKLDYQTYEQIKKSYMHLEGRSSWILEKAEMIKFPTDIRNTCPQYINLVKMLPLFSGEQNGLVSVFIPTCEITDIISEKNTGDSFLIIDNDKQIIANTSPETSITLDFDKLDMTEKSGQTEYLFNGTDYKLIYEKSEYTGWTYLSLVKLSTLKQKSASIGWITLLIVSILTILSFLFAIISTRVLYKPINHLKTSIINYHDSKSPLTGTNEFQLIESHIHNLSLKNTQLEKRAQSQILPLKQLFMIRLIQGQVTEDEIPVKLKQFHYPEVWGWLTIFSLKIDQTEHDRFKEDETDLVLFAINNIIEDIIPPTDRFTPFILDDIQSTVIISRQEQNSRYTRHINQKAEFIQKEVFRLLNIHISIGISERFKKLRKAESAYKESKEALKYRLKLNKSAIIFYENLNRNYSTIAPFPNHIKKNIFDAIKISDKAKVTEEIEALFEYITKHVIHPGQIETMLSRFLYELYELKEVLGIHLDQLENAKMITHFKNLATLREMEDWLIFEITLPLIEKIEEKDTNKYKKISDQVIELIHNNYTSEISLDAIAAKLHYNVSYLSGVFQKETGSSFSEYLLQYRLDKAKTLLRTTDKSVKQIAEELRYKNSQNFIRSFKKMEGMTPGNYRLANKG</sequence>
<dbReference type="PROSITE" id="PS00041">
    <property type="entry name" value="HTH_ARAC_FAMILY_1"/>
    <property type="match status" value="1"/>
</dbReference>
<organism evidence="6 7">
    <name type="scientific">Gracilibacillus ureilyticus</name>
    <dbReference type="NCBI Taxonomy" id="531814"/>
    <lineage>
        <taxon>Bacteria</taxon>
        <taxon>Bacillati</taxon>
        <taxon>Bacillota</taxon>
        <taxon>Bacilli</taxon>
        <taxon>Bacillales</taxon>
        <taxon>Bacillaceae</taxon>
        <taxon>Gracilibacillus</taxon>
    </lineage>
</organism>
<dbReference type="PANTHER" id="PTHR43280">
    <property type="entry name" value="ARAC-FAMILY TRANSCRIPTIONAL REGULATOR"/>
    <property type="match status" value="1"/>
</dbReference>
<dbReference type="PANTHER" id="PTHR43280:SF10">
    <property type="entry name" value="REGULATORY PROTEIN POCR"/>
    <property type="match status" value="1"/>
</dbReference>
<keyword evidence="4" id="KW-1133">Transmembrane helix</keyword>
<feature type="transmembrane region" description="Helical" evidence="4">
    <location>
        <begin position="12"/>
        <end position="32"/>
    </location>
</feature>
<dbReference type="InterPro" id="IPR018060">
    <property type="entry name" value="HTH_AraC"/>
</dbReference>
<evidence type="ECO:0000256" key="3">
    <source>
        <dbReference type="ARBA" id="ARBA00023163"/>
    </source>
</evidence>
<keyword evidence="1" id="KW-0805">Transcription regulation</keyword>
<dbReference type="InterPro" id="IPR009057">
    <property type="entry name" value="Homeodomain-like_sf"/>
</dbReference>
<dbReference type="OrthoDB" id="1975037at2"/>
<dbReference type="GO" id="GO:0043565">
    <property type="term" value="F:sequence-specific DNA binding"/>
    <property type="evidence" value="ECO:0007669"/>
    <property type="project" value="InterPro"/>
</dbReference>
<name>A0A1H9U794_9BACI</name>
<dbReference type="STRING" id="531814.SAMN04487944_11667"/>